<dbReference type="InterPro" id="IPR011611">
    <property type="entry name" value="PfkB_dom"/>
</dbReference>
<dbReference type="Proteomes" id="UP001225134">
    <property type="component" value="Unassembled WGS sequence"/>
</dbReference>
<comment type="similarity">
    <text evidence="1">Belongs to the carbohydrate kinase PfkB family.</text>
</comment>
<organism evidence="7 8">
    <name type="scientific">Sneathia sanguinegens</name>
    <dbReference type="NCBI Taxonomy" id="40543"/>
    <lineage>
        <taxon>Bacteria</taxon>
        <taxon>Fusobacteriati</taxon>
        <taxon>Fusobacteriota</taxon>
        <taxon>Fusobacteriia</taxon>
        <taxon>Fusobacteriales</taxon>
        <taxon>Leptotrichiaceae</taxon>
        <taxon>Sneathia</taxon>
    </lineage>
</organism>
<dbReference type="Pfam" id="PF00294">
    <property type="entry name" value="PfkB"/>
    <property type="match status" value="1"/>
</dbReference>
<protein>
    <submittedName>
        <fullName evidence="7">Sugar kinase</fullName>
    </submittedName>
</protein>
<feature type="domain" description="Carbohydrate kinase PfkB" evidence="6">
    <location>
        <begin position="3"/>
        <end position="303"/>
    </location>
</feature>
<dbReference type="SUPFAM" id="SSF53613">
    <property type="entry name" value="Ribokinase-like"/>
    <property type="match status" value="1"/>
</dbReference>
<keyword evidence="8" id="KW-1185">Reference proteome</keyword>
<proteinExistence type="inferred from homology"/>
<dbReference type="InterPro" id="IPR002173">
    <property type="entry name" value="Carboh/pur_kinase_PfkB_CS"/>
</dbReference>
<dbReference type="Gene3D" id="3.40.1190.20">
    <property type="match status" value="1"/>
</dbReference>
<evidence type="ECO:0000256" key="1">
    <source>
        <dbReference type="ARBA" id="ARBA00010688"/>
    </source>
</evidence>
<evidence type="ECO:0000259" key="6">
    <source>
        <dbReference type="Pfam" id="PF00294"/>
    </source>
</evidence>
<dbReference type="EMBL" id="JASSPP010000003">
    <property type="protein sequence ID" value="MDK9580424.1"/>
    <property type="molecule type" value="Genomic_DNA"/>
</dbReference>
<keyword evidence="2" id="KW-0808">Transferase</keyword>
<accession>A0ABT7HIS7</accession>
<evidence type="ECO:0000313" key="7">
    <source>
        <dbReference type="EMBL" id="MDK9580424.1"/>
    </source>
</evidence>
<dbReference type="CDD" id="cd01166">
    <property type="entry name" value="KdgK"/>
    <property type="match status" value="1"/>
</dbReference>
<evidence type="ECO:0000256" key="5">
    <source>
        <dbReference type="ARBA" id="ARBA00022840"/>
    </source>
</evidence>
<comment type="caution">
    <text evidence="7">The sequence shown here is derived from an EMBL/GenBank/DDBJ whole genome shotgun (WGS) entry which is preliminary data.</text>
</comment>
<dbReference type="InterPro" id="IPR029056">
    <property type="entry name" value="Ribokinase-like"/>
</dbReference>
<evidence type="ECO:0000256" key="4">
    <source>
        <dbReference type="ARBA" id="ARBA00022777"/>
    </source>
</evidence>
<evidence type="ECO:0000256" key="2">
    <source>
        <dbReference type="ARBA" id="ARBA00022679"/>
    </source>
</evidence>
<gene>
    <name evidence="7" type="ORF">QQA45_02705</name>
</gene>
<reference evidence="7 8" key="1">
    <citation type="submission" date="2023-06" db="EMBL/GenBank/DDBJ databases">
        <title>Antibody response to the Sneathia vaginalis cytopathogenic toxin A during pregnancy.</title>
        <authorList>
            <person name="Mccoy Z.T."/>
            <person name="Serrano M.G."/>
            <person name="Spaine K."/>
            <person name="Edwards D.J."/>
            <person name="Buck G.A."/>
            <person name="Jefferson K."/>
        </authorList>
    </citation>
    <scope>NUCLEOTIDE SEQUENCE [LARGE SCALE GENOMIC DNA]</scope>
    <source>
        <strain evidence="7 8">CCUG 42621</strain>
    </source>
</reference>
<dbReference type="PANTHER" id="PTHR43085:SF1">
    <property type="entry name" value="PSEUDOURIDINE KINASE-RELATED"/>
    <property type="match status" value="1"/>
</dbReference>
<sequence>MKVLTIGEPLVVFASMDLDKSLSQAQHFTKYIAGAELNVAIGLSRLGHEVSYISQVGKDFIGEYIINEVKEFGIDNKYINVDKRYRTGFYFKEYVSNNDPGIEYYRKNSAASKYDISLLDKIDFSKIDLIHLTGIFAGISKEAEKIANKLADIAKERKILLSFDPNLRESLWKSEEYMLKTINSLSLKASILLPGLKEARKLTGLNKVEEIFEYYFKNSDTLKIVIIKDGSKTVYVKERGKAIEKFETYKVKNVIDTVGAGDGFAVGIISGVIENLDIHSCVKRACAIGAMAVQVHGDNEGYPNRKQLENFVVEHK</sequence>
<name>A0ABT7HIS7_9FUSO</name>
<dbReference type="PROSITE" id="PS00584">
    <property type="entry name" value="PFKB_KINASES_2"/>
    <property type="match status" value="1"/>
</dbReference>
<evidence type="ECO:0000256" key="3">
    <source>
        <dbReference type="ARBA" id="ARBA00022741"/>
    </source>
</evidence>
<keyword evidence="4 7" id="KW-0418">Kinase</keyword>
<dbReference type="PANTHER" id="PTHR43085">
    <property type="entry name" value="HEXOKINASE FAMILY MEMBER"/>
    <property type="match status" value="1"/>
</dbReference>
<dbReference type="RefSeq" id="WP_285152761.1">
    <property type="nucleotide sequence ID" value="NZ_JASSPP010000003.1"/>
</dbReference>
<evidence type="ECO:0000313" key="8">
    <source>
        <dbReference type="Proteomes" id="UP001225134"/>
    </source>
</evidence>
<dbReference type="GO" id="GO:0016301">
    <property type="term" value="F:kinase activity"/>
    <property type="evidence" value="ECO:0007669"/>
    <property type="project" value="UniProtKB-KW"/>
</dbReference>
<keyword evidence="5" id="KW-0067">ATP-binding</keyword>
<dbReference type="InterPro" id="IPR050306">
    <property type="entry name" value="PfkB_Carbo_kinase"/>
</dbReference>
<keyword evidence="3" id="KW-0547">Nucleotide-binding</keyword>